<evidence type="ECO:0000256" key="1">
    <source>
        <dbReference type="SAM" id="MobiDB-lite"/>
    </source>
</evidence>
<dbReference type="Proteomes" id="UP000008206">
    <property type="component" value="Chromosome"/>
</dbReference>
<dbReference type="KEGG" id="cyj:Cyan7822_1840"/>
<keyword evidence="4" id="KW-1185">Reference proteome</keyword>
<accession>E0U9M5</accession>
<organism evidence="3 4">
    <name type="scientific">Gloeothece verrucosa (strain PCC 7822)</name>
    <name type="common">Cyanothece sp. (strain PCC 7822)</name>
    <dbReference type="NCBI Taxonomy" id="497965"/>
    <lineage>
        <taxon>Bacteria</taxon>
        <taxon>Bacillati</taxon>
        <taxon>Cyanobacteriota</taxon>
        <taxon>Cyanophyceae</taxon>
        <taxon>Oscillatoriophycideae</taxon>
        <taxon>Chroococcales</taxon>
        <taxon>Aphanothecaceae</taxon>
        <taxon>Gloeothece</taxon>
        <taxon>Gloeothece verrucosa</taxon>
    </lineage>
</organism>
<reference evidence="4" key="1">
    <citation type="journal article" date="2011" name="MBio">
        <title>Novel metabolic attributes of the genus Cyanothece, comprising a group of unicellular nitrogen-fixing Cyanobacteria.</title>
        <authorList>
            <person name="Bandyopadhyay A."/>
            <person name="Elvitigala T."/>
            <person name="Welsh E."/>
            <person name="Stockel J."/>
            <person name="Liberton M."/>
            <person name="Min H."/>
            <person name="Sherman L.A."/>
            <person name="Pakrasi H.B."/>
        </authorList>
    </citation>
    <scope>NUCLEOTIDE SEQUENCE [LARGE SCALE GENOMIC DNA]</scope>
    <source>
        <strain evidence="4">PCC 7822</strain>
    </source>
</reference>
<protein>
    <recommendedName>
        <fullName evidence="2">SCP domain-containing protein</fullName>
    </recommendedName>
</protein>
<proteinExistence type="predicted"/>
<evidence type="ECO:0000313" key="3">
    <source>
        <dbReference type="EMBL" id="ADN13826.1"/>
    </source>
</evidence>
<dbReference type="HOGENOM" id="CLU_908262_0_0_3"/>
<evidence type="ECO:0000259" key="2">
    <source>
        <dbReference type="Pfam" id="PF00188"/>
    </source>
</evidence>
<dbReference type="InterPro" id="IPR035940">
    <property type="entry name" value="CAP_sf"/>
</dbReference>
<sequence>MYQLVLSMQKRVIISMTMGLAMVIYPFESHKISQLSPLLAQNNIINTQRPKISLSSLEFLHNSQELVKKGNREQGTGNRIKGNLISARGSLSISSPLKESARKKNLISQTSPLNLNPQNCQGEKILSELICAGDNLNSQETELYQLINQYRTQQGLSSIPLSPSLSRVANRHLQDLQDNLELYDRSGKDWHFGWSNCSYDANNPNTFSCMWAAPQRLKTAYPGKAYELLCGGKRNISPQEALNCWQKSSLNNDVLINQEDWRNYRWNAIGIAINEGYATVWLGQENDKANQNTNPPKPVPKPGRIW</sequence>
<gene>
    <name evidence="3" type="ordered locus">Cyan7822_1840</name>
</gene>
<evidence type="ECO:0000313" key="4">
    <source>
        <dbReference type="Proteomes" id="UP000008206"/>
    </source>
</evidence>
<feature type="domain" description="SCP" evidence="2">
    <location>
        <begin position="145"/>
        <end position="249"/>
    </location>
</feature>
<dbReference type="Pfam" id="PF00188">
    <property type="entry name" value="CAP"/>
    <property type="match status" value="1"/>
</dbReference>
<dbReference type="Gene3D" id="3.40.33.10">
    <property type="entry name" value="CAP"/>
    <property type="match status" value="1"/>
</dbReference>
<dbReference type="EMBL" id="CP002198">
    <property type="protein sequence ID" value="ADN13826.1"/>
    <property type="molecule type" value="Genomic_DNA"/>
</dbReference>
<dbReference type="AlphaFoldDB" id="E0U9M5"/>
<feature type="region of interest" description="Disordered" evidence="1">
    <location>
        <begin position="286"/>
        <end position="306"/>
    </location>
</feature>
<dbReference type="eggNOG" id="COG2340">
    <property type="taxonomic scope" value="Bacteria"/>
</dbReference>
<name>E0U9M5_GLOV7</name>
<dbReference type="STRING" id="497965.Cyan7822_1840"/>
<feature type="compositionally biased region" description="Pro residues" evidence="1">
    <location>
        <begin position="295"/>
        <end position="306"/>
    </location>
</feature>
<dbReference type="InterPro" id="IPR014044">
    <property type="entry name" value="CAP_dom"/>
</dbReference>